<organism evidence="3 4">
    <name type="scientific">Purpureocillium lilacinum</name>
    <name type="common">Paecilomyces lilacinus</name>
    <dbReference type="NCBI Taxonomy" id="33203"/>
    <lineage>
        <taxon>Eukaryota</taxon>
        <taxon>Fungi</taxon>
        <taxon>Dikarya</taxon>
        <taxon>Ascomycota</taxon>
        <taxon>Pezizomycotina</taxon>
        <taxon>Sordariomycetes</taxon>
        <taxon>Hypocreomycetidae</taxon>
        <taxon>Hypocreales</taxon>
        <taxon>Ophiocordycipitaceae</taxon>
        <taxon>Purpureocillium</taxon>
    </lineage>
</organism>
<comment type="caution">
    <text evidence="3">The sequence shown here is derived from an EMBL/GenBank/DDBJ whole genome shotgun (WGS) entry which is preliminary data.</text>
</comment>
<sequence>MGFREFSGLLLKSESQGTAGRRKLHGRSGGWAGGGHAPNGVRPGGLEGRGPLRASYRRGNGTPRRRHGGREVTLISASYIGLDGKRPVTVKLRTQAGGSPAARSPFAAPNDRTRIGNRPLPPRHRSPAAAGMTTTEESHPRRTTTIPVRPPLTAPSRPSITHTPFVPSRLAGTIITIIMVASWLAQVRRNNAHNVSTFRRAPLAEISGSLGDLGTLLPLMIALAVQGSIELGSTLVFTGVFNILTGLTFGIPLPVQPMKAIASAAISGREDPSMAVVTAAGQWVGAAVLIMSVTGLLRWAVAVVPIPVVKGIQLGAGLSLILGAGSSLLQPLHWIDPVLDNRLWALFAFLVLIGTQHLPRFPYALCFFVLAIVFSLIQVLSSHHSLPWFHVWHPRFSWPTWVSAHDAPALWMAIGQLPLTTLNSIIAVSALAADLLPDLPTPSVTSVGMSVALMNLTGTWFGAMPVCHGAGGLAAQYRFGARSGASIIFLGLIKLVLGLVFGETLVDLLRQYPKSLLGIMVLAAGLELAKVGHTLNQGAPDLWQESAEREGSSVITRKHRTLSDEERLERWTVMLMTTAGIMAFRNDAVGFLAGMLCHWAYRASSWFTNWKLRRSGRLAELNPLLR</sequence>
<evidence type="ECO:0000313" key="4">
    <source>
        <dbReference type="Proteomes" id="UP000245956"/>
    </source>
</evidence>
<feature type="transmembrane region" description="Helical" evidence="2">
    <location>
        <begin position="166"/>
        <end position="185"/>
    </location>
</feature>
<dbReference type="AlphaFoldDB" id="A0A2U3EN19"/>
<feature type="region of interest" description="Disordered" evidence="1">
    <location>
        <begin position="14"/>
        <end position="70"/>
    </location>
</feature>
<feature type="transmembrane region" description="Helical" evidence="2">
    <location>
        <begin position="487"/>
        <end position="506"/>
    </location>
</feature>
<dbReference type="GO" id="GO:0015098">
    <property type="term" value="F:molybdate ion transmembrane transporter activity"/>
    <property type="evidence" value="ECO:0007669"/>
    <property type="project" value="InterPro"/>
</dbReference>
<evidence type="ECO:0000313" key="3">
    <source>
        <dbReference type="EMBL" id="PWI75903.1"/>
    </source>
</evidence>
<gene>
    <name evidence="3" type="ORF">PCL_06561</name>
</gene>
<dbReference type="Pfam" id="PF16983">
    <property type="entry name" value="MFS_MOT1"/>
    <property type="match status" value="2"/>
</dbReference>
<feature type="transmembrane region" description="Helical" evidence="2">
    <location>
        <begin position="276"/>
        <end position="300"/>
    </location>
</feature>
<keyword evidence="2" id="KW-1133">Transmembrane helix</keyword>
<evidence type="ECO:0000256" key="1">
    <source>
        <dbReference type="SAM" id="MobiDB-lite"/>
    </source>
</evidence>
<accession>A0A2U3EN19</accession>
<keyword evidence="2" id="KW-0472">Membrane</keyword>
<feature type="region of interest" description="Disordered" evidence="1">
    <location>
        <begin position="95"/>
        <end position="160"/>
    </location>
</feature>
<name>A0A2U3EN19_PURLI</name>
<feature type="transmembrane region" description="Helical" evidence="2">
    <location>
        <begin position="339"/>
        <end position="355"/>
    </location>
</feature>
<evidence type="ECO:0000256" key="2">
    <source>
        <dbReference type="SAM" id="Phobius"/>
    </source>
</evidence>
<reference evidence="3 4" key="1">
    <citation type="journal article" date="2016" name="Front. Microbiol.">
        <title>Genome and transcriptome sequences reveal the specific parasitism of the nematophagous Purpureocillium lilacinum 36-1.</title>
        <authorList>
            <person name="Xie J."/>
            <person name="Li S."/>
            <person name="Mo C."/>
            <person name="Xiao X."/>
            <person name="Peng D."/>
            <person name="Wang G."/>
            <person name="Xiao Y."/>
        </authorList>
    </citation>
    <scope>NUCLEOTIDE SEQUENCE [LARGE SCALE GENOMIC DNA]</scope>
    <source>
        <strain evidence="3 4">36-1</strain>
    </source>
</reference>
<dbReference type="PANTHER" id="PTHR31970:SF9">
    <property type="entry name" value="MOLYBDATE TRANSPORTER 2"/>
    <property type="match status" value="1"/>
</dbReference>
<protein>
    <submittedName>
        <fullName evidence="3">Sulfate transporter</fullName>
    </submittedName>
</protein>
<feature type="transmembrane region" description="Helical" evidence="2">
    <location>
        <begin position="452"/>
        <end position="475"/>
    </location>
</feature>
<dbReference type="PANTHER" id="PTHR31970">
    <property type="match status" value="1"/>
</dbReference>
<feature type="compositionally biased region" description="Gly residues" evidence="1">
    <location>
        <begin position="27"/>
        <end position="48"/>
    </location>
</feature>
<dbReference type="InterPro" id="IPR031563">
    <property type="entry name" value="MOT1/MOT2"/>
</dbReference>
<proteinExistence type="predicted"/>
<keyword evidence="2" id="KW-0812">Transmembrane</keyword>
<feature type="transmembrane region" description="Helical" evidence="2">
    <location>
        <begin position="361"/>
        <end position="380"/>
    </location>
</feature>
<dbReference type="Proteomes" id="UP000245956">
    <property type="component" value="Unassembled WGS sequence"/>
</dbReference>
<dbReference type="EMBL" id="LCWV01000002">
    <property type="protein sequence ID" value="PWI75903.1"/>
    <property type="molecule type" value="Genomic_DNA"/>
</dbReference>
<feature type="transmembrane region" description="Helical" evidence="2">
    <location>
        <begin position="235"/>
        <end position="255"/>
    </location>
</feature>